<gene>
    <name evidence="6" type="ORF">Q7A36_13260</name>
</gene>
<dbReference type="CDD" id="cd12915">
    <property type="entry name" value="PDC2_DGC_like"/>
    <property type="match status" value="1"/>
</dbReference>
<dbReference type="NCBIfam" id="TIGR00254">
    <property type="entry name" value="GGDEF"/>
    <property type="match status" value="1"/>
</dbReference>
<feature type="transmembrane region" description="Helical" evidence="3">
    <location>
        <begin position="45"/>
        <end position="66"/>
    </location>
</feature>
<dbReference type="Proteomes" id="UP001243009">
    <property type="component" value="Unassembled WGS sequence"/>
</dbReference>
<feature type="domain" description="GGDEF" evidence="5">
    <location>
        <begin position="553"/>
        <end position="686"/>
    </location>
</feature>
<dbReference type="InterPro" id="IPR035965">
    <property type="entry name" value="PAS-like_dom_sf"/>
</dbReference>
<evidence type="ECO:0000313" key="6">
    <source>
        <dbReference type="EMBL" id="MDO9709314.1"/>
    </source>
</evidence>
<dbReference type="Pfam" id="PF12860">
    <property type="entry name" value="PAS_7"/>
    <property type="match status" value="1"/>
</dbReference>
<dbReference type="PROSITE" id="PS50883">
    <property type="entry name" value="EAL"/>
    <property type="match status" value="1"/>
</dbReference>
<dbReference type="Pfam" id="PF00563">
    <property type="entry name" value="EAL"/>
    <property type="match status" value="1"/>
</dbReference>
<dbReference type="CDD" id="cd12914">
    <property type="entry name" value="PDC1_DGC_like"/>
    <property type="match status" value="1"/>
</dbReference>
<evidence type="ECO:0000256" key="1">
    <source>
        <dbReference type="SAM" id="Coils"/>
    </source>
</evidence>
<proteinExistence type="predicted"/>
<dbReference type="SMART" id="SM00052">
    <property type="entry name" value="EAL"/>
    <property type="match status" value="1"/>
</dbReference>
<sequence length="953" mass="101466">MDGDANRMGRELSPPAGPGAGERQAADALPAPPQAASPRAGGLRLLVVMAFLLGLGVAANAALSVVSQRDRALHATGEHLQRLALILADQAERSFQGVELVQTGIAERLRAQGVTTLDAFRAATSGLTVHEELQGRIAGLEQLDALTLVDADGRLMNFSRYWPIPSVDVSDRDYFKALKADPALTHFIGEPVPNRGTGTLTFYIARRVSGPGGEFLGMILGAVELAYFERLYAAAAAGAESRISMRRDDGLLLARYPAAAGQAGQQRANADLLQAMLHLGTPERLTRGASSIDGVDRLTATRLLKRYPVAVSTSLTVEEALRDWRKEAFYLVSSAVVLELALGCVAMVGFRRARDQIRLAAAQSQAERAEAERARAETELAAAMQREAAERSARLLNARFGAALDAMSQGLCMFDAEARVVVANGRLGALFGVPAGVQALGLHYDDMVDHAVAAGHLPASLAAMVKAETAARVAARETVSYVRDLGDGRSVATCLTPMEGGGWLATFEDITERRRAEARVAHMAHHDTLTGLANRALFMQRLQEALARARRGGGVAVLCLDLDRFKAVNDTLGHGVGDGLLRQVAARLRESVRETDTAARLGGDEFAVIQDSTDQPRDARALAERLIAVLCEPYEVEGHRLSIGASVGVALAPTDGDTTETVMRNADLALYRAKSEGRGVFRFFEPEMDAVMQRRLSLEMDLRRGLEAGEFELFYQPVVDAVTGRIGAFEALVRWRHPGRGFVPAEEFIPLCEETGLIVPLGAWVLQRACADAVSWPGSLKVTVNLSPAQFAGAGPGAAVAAALEASGLPASRLEVEITEAVMVRDAPATLAILRALKSLGVSVALDDFGTGYSSLSYLREFPFDRVKIDKSFVSDLSRDEGSAAIVTAMIALCGSLGMATTAEGVETVSQMAALGSIGCTNLQGFLFSRPVPASEVPALCQRLDEAGALRAL</sequence>
<keyword evidence="3" id="KW-0472">Membrane</keyword>
<keyword evidence="1" id="KW-0175">Coiled coil</keyword>
<dbReference type="PANTHER" id="PTHR44757:SF2">
    <property type="entry name" value="BIOFILM ARCHITECTURE MAINTENANCE PROTEIN MBAA"/>
    <property type="match status" value="1"/>
</dbReference>
<dbReference type="SUPFAM" id="SSF141868">
    <property type="entry name" value="EAL domain-like"/>
    <property type="match status" value="1"/>
</dbReference>
<protein>
    <submittedName>
        <fullName evidence="6">EAL domain-containing protein</fullName>
    </submittedName>
</protein>
<evidence type="ECO:0000259" key="5">
    <source>
        <dbReference type="PROSITE" id="PS50887"/>
    </source>
</evidence>
<evidence type="ECO:0000256" key="2">
    <source>
        <dbReference type="SAM" id="MobiDB-lite"/>
    </source>
</evidence>
<evidence type="ECO:0000256" key="3">
    <source>
        <dbReference type="SAM" id="Phobius"/>
    </source>
</evidence>
<reference evidence="6 7" key="1">
    <citation type="submission" date="2023-08" db="EMBL/GenBank/DDBJ databases">
        <title>The draft genome sequence of Paracraurococcus sp. LOR1-02.</title>
        <authorList>
            <person name="Kingkaew E."/>
            <person name="Tanasupawat S."/>
        </authorList>
    </citation>
    <scope>NUCLEOTIDE SEQUENCE [LARGE SCALE GENOMIC DNA]</scope>
    <source>
        <strain evidence="6 7">LOR1-02</strain>
    </source>
</reference>
<dbReference type="PROSITE" id="PS50887">
    <property type="entry name" value="GGDEF"/>
    <property type="match status" value="1"/>
</dbReference>
<dbReference type="InterPro" id="IPR035919">
    <property type="entry name" value="EAL_sf"/>
</dbReference>
<feature type="transmembrane region" description="Helical" evidence="3">
    <location>
        <begin position="328"/>
        <end position="350"/>
    </location>
</feature>
<evidence type="ECO:0000313" key="7">
    <source>
        <dbReference type="Proteomes" id="UP001243009"/>
    </source>
</evidence>
<dbReference type="Pfam" id="PF22588">
    <property type="entry name" value="dCache_1_like"/>
    <property type="match status" value="1"/>
</dbReference>
<feature type="region of interest" description="Disordered" evidence="2">
    <location>
        <begin position="1"/>
        <end position="34"/>
    </location>
</feature>
<dbReference type="InterPro" id="IPR043128">
    <property type="entry name" value="Rev_trsase/Diguanyl_cyclase"/>
</dbReference>
<dbReference type="SUPFAM" id="SSF55073">
    <property type="entry name" value="Nucleotide cyclase"/>
    <property type="match status" value="1"/>
</dbReference>
<feature type="compositionally biased region" description="Basic and acidic residues" evidence="2">
    <location>
        <begin position="1"/>
        <end position="10"/>
    </location>
</feature>
<dbReference type="InterPro" id="IPR052155">
    <property type="entry name" value="Biofilm_reg_signaling"/>
</dbReference>
<dbReference type="RefSeq" id="WP_305104179.1">
    <property type="nucleotide sequence ID" value="NZ_JAUTWS010000011.1"/>
</dbReference>
<dbReference type="SUPFAM" id="SSF55785">
    <property type="entry name" value="PYP-like sensor domain (PAS domain)"/>
    <property type="match status" value="1"/>
</dbReference>
<dbReference type="InterPro" id="IPR054327">
    <property type="entry name" value="His-kinase-like_sensor"/>
</dbReference>
<accession>A0ABT9DZI0</accession>
<evidence type="ECO:0000259" key="4">
    <source>
        <dbReference type="PROSITE" id="PS50883"/>
    </source>
</evidence>
<dbReference type="CDD" id="cd01948">
    <property type="entry name" value="EAL"/>
    <property type="match status" value="1"/>
</dbReference>
<name>A0ABT9DZI0_9PROT</name>
<dbReference type="Pfam" id="PF00990">
    <property type="entry name" value="GGDEF"/>
    <property type="match status" value="1"/>
</dbReference>
<dbReference type="InterPro" id="IPR000160">
    <property type="entry name" value="GGDEF_dom"/>
</dbReference>
<dbReference type="Gene3D" id="3.30.70.270">
    <property type="match status" value="1"/>
</dbReference>
<dbReference type="Gene3D" id="3.30.450.20">
    <property type="entry name" value="PAS domain"/>
    <property type="match status" value="3"/>
</dbReference>
<organism evidence="6 7">
    <name type="scientific">Paracraurococcus lichenis</name>
    <dbReference type="NCBI Taxonomy" id="3064888"/>
    <lineage>
        <taxon>Bacteria</taxon>
        <taxon>Pseudomonadati</taxon>
        <taxon>Pseudomonadota</taxon>
        <taxon>Alphaproteobacteria</taxon>
        <taxon>Acetobacterales</taxon>
        <taxon>Roseomonadaceae</taxon>
        <taxon>Paracraurococcus</taxon>
    </lineage>
</organism>
<dbReference type="InterPro" id="IPR029787">
    <property type="entry name" value="Nucleotide_cyclase"/>
</dbReference>
<dbReference type="SMART" id="SM00267">
    <property type="entry name" value="GGDEF"/>
    <property type="match status" value="1"/>
</dbReference>
<keyword evidence="7" id="KW-1185">Reference proteome</keyword>
<keyword evidence="3" id="KW-0812">Transmembrane</keyword>
<dbReference type="CDD" id="cd01949">
    <property type="entry name" value="GGDEF"/>
    <property type="match status" value="1"/>
</dbReference>
<dbReference type="InterPro" id="IPR001633">
    <property type="entry name" value="EAL_dom"/>
</dbReference>
<comment type="caution">
    <text evidence="6">The sequence shown here is derived from an EMBL/GenBank/DDBJ whole genome shotgun (WGS) entry which is preliminary data.</text>
</comment>
<keyword evidence="3" id="KW-1133">Transmembrane helix</keyword>
<dbReference type="EMBL" id="JAUTWS010000011">
    <property type="protein sequence ID" value="MDO9709314.1"/>
    <property type="molecule type" value="Genomic_DNA"/>
</dbReference>
<dbReference type="Gene3D" id="3.20.20.450">
    <property type="entry name" value="EAL domain"/>
    <property type="match status" value="1"/>
</dbReference>
<dbReference type="PANTHER" id="PTHR44757">
    <property type="entry name" value="DIGUANYLATE CYCLASE DGCP"/>
    <property type="match status" value="1"/>
</dbReference>
<feature type="domain" description="EAL" evidence="4">
    <location>
        <begin position="695"/>
        <end position="945"/>
    </location>
</feature>
<feature type="coiled-coil region" evidence="1">
    <location>
        <begin position="352"/>
        <end position="386"/>
    </location>
</feature>